<sequence>MHKKGNLFYLIKSLSQTEKRYFRIFCTAQQANSNHLRLFDALDKQTVFDEDQIKKKFEGEKFIQQLHVTKNHLRKLILKSLRNYHTGISKETEVRNLITDAEILHSKELFDQCYYVLEKAEKIARRFESFPALIDVYEGQRKLYVSKYGPNSPMFKEVVKKQASAIKKLENLNRYWELVADVSDFRSGPSVEEKLAAKDLIQNPGLAASLRARILYHHTLFSAGLLQNQIPQAEKHIDAIIELLEAHPEKIKNEPGLYTSTLGNKITVLLYEKRWDEAFPVLELIRELPAKYGISKDSKFSVRARCRSYNLELEIYRDKKDLENGIRLCREVDQFIQSFEKAIPEDYFMLFWNQFAQFYFLHGNYTEALSWINKIIDSKIEVWTHLAFYARLLHLMIHFDLGNVIFIKYAVESHRRYFKKMKRLKPFERSYLAFFSKITNISKSDYPVAFKNFYTTLFEGDTPLANADMLDYVDIKSWLEEKMKR</sequence>
<dbReference type="Gene3D" id="1.25.40.10">
    <property type="entry name" value="Tetratricopeptide repeat domain"/>
    <property type="match status" value="1"/>
</dbReference>
<evidence type="ECO:0000313" key="2">
    <source>
        <dbReference type="Proteomes" id="UP001172083"/>
    </source>
</evidence>
<dbReference type="Proteomes" id="UP001172083">
    <property type="component" value="Unassembled WGS sequence"/>
</dbReference>
<protein>
    <recommendedName>
        <fullName evidence="3">Tetratricopeptide repeat protein</fullName>
    </recommendedName>
</protein>
<evidence type="ECO:0000313" key="1">
    <source>
        <dbReference type="EMBL" id="MDN5214671.1"/>
    </source>
</evidence>
<organism evidence="1 2">
    <name type="scientific">Agaribacillus aureus</name>
    <dbReference type="NCBI Taxonomy" id="3051825"/>
    <lineage>
        <taxon>Bacteria</taxon>
        <taxon>Pseudomonadati</taxon>
        <taxon>Bacteroidota</taxon>
        <taxon>Cytophagia</taxon>
        <taxon>Cytophagales</taxon>
        <taxon>Splendidivirgaceae</taxon>
        <taxon>Agaribacillus</taxon>
    </lineage>
</organism>
<gene>
    <name evidence="1" type="ORF">QQ020_21505</name>
</gene>
<dbReference type="InterPro" id="IPR011990">
    <property type="entry name" value="TPR-like_helical_dom_sf"/>
</dbReference>
<dbReference type="EMBL" id="JAUJEB010000005">
    <property type="protein sequence ID" value="MDN5214671.1"/>
    <property type="molecule type" value="Genomic_DNA"/>
</dbReference>
<dbReference type="RefSeq" id="WP_346760010.1">
    <property type="nucleotide sequence ID" value="NZ_JAUJEB010000005.1"/>
</dbReference>
<keyword evidence="2" id="KW-1185">Reference proteome</keyword>
<reference evidence="1" key="1">
    <citation type="submission" date="2023-06" db="EMBL/GenBank/DDBJ databases">
        <title>Genomic of Agaribacillus aureum.</title>
        <authorList>
            <person name="Wang G."/>
        </authorList>
    </citation>
    <scope>NUCLEOTIDE SEQUENCE</scope>
    <source>
        <strain evidence="1">BMA12</strain>
    </source>
</reference>
<evidence type="ECO:0008006" key="3">
    <source>
        <dbReference type="Google" id="ProtNLM"/>
    </source>
</evidence>
<proteinExistence type="predicted"/>
<name>A0ABT8LEB3_9BACT</name>
<accession>A0ABT8LEB3</accession>
<comment type="caution">
    <text evidence="1">The sequence shown here is derived from an EMBL/GenBank/DDBJ whole genome shotgun (WGS) entry which is preliminary data.</text>
</comment>